<dbReference type="InParanoid" id="E9HD05"/>
<sequence>MEIPSQIDGCSSTMYGDSTFDLYIVVKASLQTFRELPLLKLPHSLSTALHNIATCSPAADQL</sequence>
<organism evidence="1 2">
    <name type="scientific">Daphnia pulex</name>
    <name type="common">Water flea</name>
    <dbReference type="NCBI Taxonomy" id="6669"/>
    <lineage>
        <taxon>Eukaryota</taxon>
        <taxon>Metazoa</taxon>
        <taxon>Ecdysozoa</taxon>
        <taxon>Arthropoda</taxon>
        <taxon>Crustacea</taxon>
        <taxon>Branchiopoda</taxon>
        <taxon>Diplostraca</taxon>
        <taxon>Cladocera</taxon>
        <taxon>Anomopoda</taxon>
        <taxon>Daphniidae</taxon>
        <taxon>Daphnia</taxon>
    </lineage>
</organism>
<gene>
    <name evidence="1" type="ORF">DAPPUDRAFT_257190</name>
</gene>
<keyword evidence="2" id="KW-1185">Reference proteome</keyword>
<dbReference type="AlphaFoldDB" id="E9HD05"/>
<name>E9HD05_DAPPU</name>
<protein>
    <submittedName>
        <fullName evidence="1">Uncharacterized protein</fullName>
    </submittedName>
</protein>
<dbReference type="EMBL" id="GL732622">
    <property type="protein sequence ID" value="EFX70379.1"/>
    <property type="molecule type" value="Genomic_DNA"/>
</dbReference>
<evidence type="ECO:0000313" key="1">
    <source>
        <dbReference type="EMBL" id="EFX70379.1"/>
    </source>
</evidence>
<accession>E9HD05</accession>
<dbReference type="Proteomes" id="UP000000305">
    <property type="component" value="Unassembled WGS sequence"/>
</dbReference>
<evidence type="ECO:0000313" key="2">
    <source>
        <dbReference type="Proteomes" id="UP000000305"/>
    </source>
</evidence>
<proteinExistence type="predicted"/>
<dbReference type="KEGG" id="dpx:DAPPUDRAFT_257190"/>
<dbReference type="HOGENOM" id="CLU_2906304_0_0_1"/>
<reference evidence="1 2" key="1">
    <citation type="journal article" date="2011" name="Science">
        <title>The ecoresponsive genome of Daphnia pulex.</title>
        <authorList>
            <person name="Colbourne J.K."/>
            <person name="Pfrender M.E."/>
            <person name="Gilbert D."/>
            <person name="Thomas W.K."/>
            <person name="Tucker A."/>
            <person name="Oakley T.H."/>
            <person name="Tokishita S."/>
            <person name="Aerts A."/>
            <person name="Arnold G.J."/>
            <person name="Basu M.K."/>
            <person name="Bauer D.J."/>
            <person name="Caceres C.E."/>
            <person name="Carmel L."/>
            <person name="Casola C."/>
            <person name="Choi J.H."/>
            <person name="Detter J.C."/>
            <person name="Dong Q."/>
            <person name="Dusheyko S."/>
            <person name="Eads B.D."/>
            <person name="Frohlich T."/>
            <person name="Geiler-Samerotte K.A."/>
            <person name="Gerlach D."/>
            <person name="Hatcher P."/>
            <person name="Jogdeo S."/>
            <person name="Krijgsveld J."/>
            <person name="Kriventseva E.V."/>
            <person name="Kultz D."/>
            <person name="Laforsch C."/>
            <person name="Lindquist E."/>
            <person name="Lopez J."/>
            <person name="Manak J.R."/>
            <person name="Muller J."/>
            <person name="Pangilinan J."/>
            <person name="Patwardhan R.P."/>
            <person name="Pitluck S."/>
            <person name="Pritham E.J."/>
            <person name="Rechtsteiner A."/>
            <person name="Rho M."/>
            <person name="Rogozin I.B."/>
            <person name="Sakarya O."/>
            <person name="Salamov A."/>
            <person name="Schaack S."/>
            <person name="Shapiro H."/>
            <person name="Shiga Y."/>
            <person name="Skalitzky C."/>
            <person name="Smith Z."/>
            <person name="Souvorov A."/>
            <person name="Sung W."/>
            <person name="Tang Z."/>
            <person name="Tsuchiya D."/>
            <person name="Tu H."/>
            <person name="Vos H."/>
            <person name="Wang M."/>
            <person name="Wolf Y.I."/>
            <person name="Yamagata H."/>
            <person name="Yamada T."/>
            <person name="Ye Y."/>
            <person name="Shaw J.R."/>
            <person name="Andrews J."/>
            <person name="Crease T.J."/>
            <person name="Tang H."/>
            <person name="Lucas S.M."/>
            <person name="Robertson H.M."/>
            <person name="Bork P."/>
            <person name="Koonin E.V."/>
            <person name="Zdobnov E.M."/>
            <person name="Grigoriev I.V."/>
            <person name="Lynch M."/>
            <person name="Boore J.L."/>
        </authorList>
    </citation>
    <scope>NUCLEOTIDE SEQUENCE [LARGE SCALE GENOMIC DNA]</scope>
</reference>